<dbReference type="EMBL" id="JBDJPC010000004">
    <property type="protein sequence ID" value="KAL1506645.1"/>
    <property type="molecule type" value="Genomic_DNA"/>
</dbReference>
<comment type="caution">
    <text evidence="1">The sequence shown here is derived from an EMBL/GenBank/DDBJ whole genome shotgun (WGS) entry which is preliminary data.</text>
</comment>
<keyword evidence="2" id="KW-1185">Reference proteome</keyword>
<dbReference type="Proteomes" id="UP001566132">
    <property type="component" value="Unassembled WGS sequence"/>
</dbReference>
<evidence type="ECO:0000313" key="2">
    <source>
        <dbReference type="Proteomes" id="UP001566132"/>
    </source>
</evidence>
<gene>
    <name evidence="1" type="ORF">ABEB36_005970</name>
</gene>
<sequence length="75" mass="8216">MLLSLITVNVTWALPAQPFNNEAGLFNSTNKPATKNNNNAFNNPFNVSSILITMSKPCQDSNQRPTYNGDCVTPD</sequence>
<protein>
    <submittedName>
        <fullName evidence="1">Uncharacterized protein</fullName>
    </submittedName>
</protein>
<dbReference type="AlphaFoldDB" id="A0ABD1F2Q2"/>
<organism evidence="1 2">
    <name type="scientific">Hypothenemus hampei</name>
    <name type="common">Coffee berry borer</name>
    <dbReference type="NCBI Taxonomy" id="57062"/>
    <lineage>
        <taxon>Eukaryota</taxon>
        <taxon>Metazoa</taxon>
        <taxon>Ecdysozoa</taxon>
        <taxon>Arthropoda</taxon>
        <taxon>Hexapoda</taxon>
        <taxon>Insecta</taxon>
        <taxon>Pterygota</taxon>
        <taxon>Neoptera</taxon>
        <taxon>Endopterygota</taxon>
        <taxon>Coleoptera</taxon>
        <taxon>Polyphaga</taxon>
        <taxon>Cucujiformia</taxon>
        <taxon>Curculionidae</taxon>
        <taxon>Scolytinae</taxon>
        <taxon>Hypothenemus</taxon>
    </lineage>
</organism>
<name>A0ABD1F2Q2_HYPHA</name>
<reference evidence="1 2" key="1">
    <citation type="submission" date="2024-05" db="EMBL/GenBank/DDBJ databases">
        <title>Genetic variation in Jamaican populations of the coffee berry borer (Hypothenemus hampei).</title>
        <authorList>
            <person name="Errbii M."/>
            <person name="Myrie A."/>
        </authorList>
    </citation>
    <scope>NUCLEOTIDE SEQUENCE [LARGE SCALE GENOMIC DNA]</scope>
    <source>
        <strain evidence="1">JA-Hopewell-2020-01-JO</strain>
        <tissue evidence="1">Whole body</tissue>
    </source>
</reference>
<accession>A0ABD1F2Q2</accession>
<evidence type="ECO:0000313" key="1">
    <source>
        <dbReference type="EMBL" id="KAL1506645.1"/>
    </source>
</evidence>
<proteinExistence type="predicted"/>